<dbReference type="Proteomes" id="UP000230423">
    <property type="component" value="Unassembled WGS sequence"/>
</dbReference>
<evidence type="ECO:0000313" key="1">
    <source>
        <dbReference type="EMBL" id="PIO61701.1"/>
    </source>
</evidence>
<dbReference type="AlphaFoldDB" id="A0A2G9TUL0"/>
<organism evidence="1 2">
    <name type="scientific">Teladorsagia circumcincta</name>
    <name type="common">Brown stomach worm</name>
    <name type="synonym">Ostertagia circumcincta</name>
    <dbReference type="NCBI Taxonomy" id="45464"/>
    <lineage>
        <taxon>Eukaryota</taxon>
        <taxon>Metazoa</taxon>
        <taxon>Ecdysozoa</taxon>
        <taxon>Nematoda</taxon>
        <taxon>Chromadorea</taxon>
        <taxon>Rhabditida</taxon>
        <taxon>Rhabditina</taxon>
        <taxon>Rhabditomorpha</taxon>
        <taxon>Strongyloidea</taxon>
        <taxon>Trichostrongylidae</taxon>
        <taxon>Teladorsagia</taxon>
    </lineage>
</organism>
<evidence type="ECO:0000313" key="2">
    <source>
        <dbReference type="Proteomes" id="UP000230423"/>
    </source>
</evidence>
<proteinExistence type="predicted"/>
<sequence>MNIGRVSSKWTISQFNMERISYFCKTRKISFAYG</sequence>
<protein>
    <submittedName>
        <fullName evidence="1">Uncharacterized protein</fullName>
    </submittedName>
</protein>
<name>A0A2G9TUL0_TELCI</name>
<reference evidence="1 2" key="1">
    <citation type="submission" date="2015-09" db="EMBL/GenBank/DDBJ databases">
        <title>Draft genome of the parasitic nematode Teladorsagia circumcincta isolate WARC Sus (inbred).</title>
        <authorList>
            <person name="Mitreva M."/>
        </authorList>
    </citation>
    <scope>NUCLEOTIDE SEQUENCE [LARGE SCALE GENOMIC DNA]</scope>
    <source>
        <strain evidence="1 2">S</strain>
    </source>
</reference>
<keyword evidence="2" id="KW-1185">Reference proteome</keyword>
<accession>A0A2G9TUL0</accession>
<gene>
    <name evidence="1" type="ORF">TELCIR_16766</name>
</gene>
<dbReference type="EMBL" id="KZ353154">
    <property type="protein sequence ID" value="PIO61701.1"/>
    <property type="molecule type" value="Genomic_DNA"/>
</dbReference>